<keyword evidence="2" id="KW-1185">Reference proteome</keyword>
<protein>
    <submittedName>
        <fullName evidence="1">Uncharacterized protein</fullName>
    </submittedName>
</protein>
<sequence>MQKEMPWKVHTSCLMKCLREMSSLGVRCAFRGSSNWHEDVPNSGHSLQSDVQSVLLKLALI</sequence>
<dbReference type="Gramene" id="PRQ24061">
    <property type="protein sequence ID" value="PRQ24061"/>
    <property type="gene ID" value="RchiOBHm_Chr6g0268251"/>
</dbReference>
<dbReference type="EMBL" id="PDCK01000044">
    <property type="protein sequence ID" value="PRQ24061.1"/>
    <property type="molecule type" value="Genomic_DNA"/>
</dbReference>
<reference evidence="1 2" key="1">
    <citation type="journal article" date="2018" name="Nat. Genet.">
        <title>The Rosa genome provides new insights in the design of modern roses.</title>
        <authorList>
            <person name="Bendahmane M."/>
        </authorList>
    </citation>
    <scope>NUCLEOTIDE SEQUENCE [LARGE SCALE GENOMIC DNA]</scope>
    <source>
        <strain evidence="2">cv. Old Blush</strain>
    </source>
</reference>
<dbReference type="Proteomes" id="UP000238479">
    <property type="component" value="Chromosome 6"/>
</dbReference>
<name>A0A2P6PQ60_ROSCH</name>
<accession>A0A2P6PQ60</accession>
<evidence type="ECO:0000313" key="2">
    <source>
        <dbReference type="Proteomes" id="UP000238479"/>
    </source>
</evidence>
<gene>
    <name evidence="1" type="ORF">RchiOBHm_Chr6g0268251</name>
</gene>
<evidence type="ECO:0000313" key="1">
    <source>
        <dbReference type="EMBL" id="PRQ24061.1"/>
    </source>
</evidence>
<organism evidence="1 2">
    <name type="scientific">Rosa chinensis</name>
    <name type="common">China rose</name>
    <dbReference type="NCBI Taxonomy" id="74649"/>
    <lineage>
        <taxon>Eukaryota</taxon>
        <taxon>Viridiplantae</taxon>
        <taxon>Streptophyta</taxon>
        <taxon>Embryophyta</taxon>
        <taxon>Tracheophyta</taxon>
        <taxon>Spermatophyta</taxon>
        <taxon>Magnoliopsida</taxon>
        <taxon>eudicotyledons</taxon>
        <taxon>Gunneridae</taxon>
        <taxon>Pentapetalae</taxon>
        <taxon>rosids</taxon>
        <taxon>fabids</taxon>
        <taxon>Rosales</taxon>
        <taxon>Rosaceae</taxon>
        <taxon>Rosoideae</taxon>
        <taxon>Rosoideae incertae sedis</taxon>
        <taxon>Rosa</taxon>
    </lineage>
</organism>
<dbReference type="AlphaFoldDB" id="A0A2P6PQ60"/>
<proteinExistence type="predicted"/>
<comment type="caution">
    <text evidence="1">The sequence shown here is derived from an EMBL/GenBank/DDBJ whole genome shotgun (WGS) entry which is preliminary data.</text>
</comment>